<protein>
    <submittedName>
        <fullName evidence="1">Uncharacterized protein</fullName>
    </submittedName>
</protein>
<gene>
    <name evidence="1" type="ORF">CU097_014075</name>
</gene>
<feature type="non-terminal residue" evidence="1">
    <location>
        <position position="1"/>
    </location>
</feature>
<evidence type="ECO:0000313" key="1">
    <source>
        <dbReference type="EMBL" id="RCH94541.1"/>
    </source>
</evidence>
<name>A0A367JY19_RHIAZ</name>
<dbReference type="EMBL" id="PJQL01000567">
    <property type="protein sequence ID" value="RCH94541.1"/>
    <property type="molecule type" value="Genomic_DNA"/>
</dbReference>
<organism evidence="1 2">
    <name type="scientific">Rhizopus azygosporus</name>
    <name type="common">Rhizopus microsporus var. azygosporus</name>
    <dbReference type="NCBI Taxonomy" id="86630"/>
    <lineage>
        <taxon>Eukaryota</taxon>
        <taxon>Fungi</taxon>
        <taxon>Fungi incertae sedis</taxon>
        <taxon>Mucoromycota</taxon>
        <taxon>Mucoromycotina</taxon>
        <taxon>Mucoromycetes</taxon>
        <taxon>Mucorales</taxon>
        <taxon>Mucorineae</taxon>
        <taxon>Rhizopodaceae</taxon>
        <taxon>Rhizopus</taxon>
    </lineage>
</organism>
<dbReference type="Proteomes" id="UP000252139">
    <property type="component" value="Unassembled WGS sequence"/>
</dbReference>
<dbReference type="OrthoDB" id="2286618at2759"/>
<comment type="caution">
    <text evidence="1">The sequence shown here is derived from an EMBL/GenBank/DDBJ whole genome shotgun (WGS) entry which is preliminary data.</text>
</comment>
<dbReference type="AlphaFoldDB" id="A0A367JY19"/>
<evidence type="ECO:0000313" key="2">
    <source>
        <dbReference type="Proteomes" id="UP000252139"/>
    </source>
</evidence>
<sequence length="109" mass="12223">GTTASQNSNNGFIVSDAKAFNIKNNLNEGQIQFQLFFGSSLHNIDDKRLKGLVDEKLLQEIKNETELNPFCLSEAANSLLVNVEKCVASLNKIRRTHGYDRRLRLDGDV</sequence>
<accession>A0A367JY19</accession>
<reference evidence="1 2" key="1">
    <citation type="journal article" date="2018" name="G3 (Bethesda)">
        <title>Phylogenetic and Phylogenomic Definition of Rhizopus Species.</title>
        <authorList>
            <person name="Gryganskyi A.P."/>
            <person name="Golan J."/>
            <person name="Dolatabadi S."/>
            <person name="Mondo S."/>
            <person name="Robb S."/>
            <person name="Idnurm A."/>
            <person name="Muszewska A."/>
            <person name="Steczkiewicz K."/>
            <person name="Masonjones S."/>
            <person name="Liao H.L."/>
            <person name="Gajdeczka M.T."/>
            <person name="Anike F."/>
            <person name="Vuek A."/>
            <person name="Anishchenko I.M."/>
            <person name="Voigt K."/>
            <person name="de Hoog G.S."/>
            <person name="Smith M.E."/>
            <person name="Heitman J."/>
            <person name="Vilgalys R."/>
            <person name="Stajich J.E."/>
        </authorList>
    </citation>
    <scope>NUCLEOTIDE SEQUENCE [LARGE SCALE GENOMIC DNA]</scope>
    <source>
        <strain evidence="1 2">CBS 357.93</strain>
    </source>
</reference>
<keyword evidence="2" id="KW-1185">Reference proteome</keyword>
<proteinExistence type="predicted"/>